<organism evidence="2 3">
    <name type="scientific">Zygotorulaspora mrakii</name>
    <name type="common">Zygosaccharomyces mrakii</name>
    <dbReference type="NCBI Taxonomy" id="42260"/>
    <lineage>
        <taxon>Eukaryota</taxon>
        <taxon>Fungi</taxon>
        <taxon>Dikarya</taxon>
        <taxon>Ascomycota</taxon>
        <taxon>Saccharomycotina</taxon>
        <taxon>Saccharomycetes</taxon>
        <taxon>Saccharomycetales</taxon>
        <taxon>Saccharomycetaceae</taxon>
        <taxon>Zygotorulaspora</taxon>
    </lineage>
</organism>
<accession>A0A7H9B2Y5</accession>
<dbReference type="KEGG" id="zmk:HG535_0D00360"/>
<evidence type="ECO:0000256" key="1">
    <source>
        <dbReference type="SAM" id="MobiDB-lite"/>
    </source>
</evidence>
<feature type="region of interest" description="Disordered" evidence="1">
    <location>
        <begin position="236"/>
        <end position="316"/>
    </location>
</feature>
<name>A0A7H9B2Y5_ZYGMR</name>
<dbReference type="AlphaFoldDB" id="A0A7H9B2Y5"/>
<protein>
    <recommendedName>
        <fullName evidence="4">Elongin-A</fullName>
    </recommendedName>
</protein>
<dbReference type="GO" id="GO:0006368">
    <property type="term" value="P:transcription elongation by RNA polymerase II"/>
    <property type="evidence" value="ECO:0007669"/>
    <property type="project" value="InterPro"/>
</dbReference>
<dbReference type="Pfam" id="PF06881">
    <property type="entry name" value="Elongin_A"/>
    <property type="match status" value="1"/>
</dbReference>
<dbReference type="GeneID" id="59236053"/>
<reference evidence="2 3" key="1">
    <citation type="submission" date="2020-07" db="EMBL/GenBank/DDBJ databases">
        <title>The yeast mating-type switching endonuclease HO is a domesticated member of an unorthodox homing genetic element family.</title>
        <authorList>
            <person name="Coughlan A.Y."/>
            <person name="Lombardi L."/>
            <person name="Braun-Galleani S."/>
            <person name="Martos A.R."/>
            <person name="Galeote V."/>
            <person name="Bigey F."/>
            <person name="Dequin S."/>
            <person name="Byrne K.P."/>
            <person name="Wolfe K.H."/>
        </authorList>
    </citation>
    <scope>NUCLEOTIDE SEQUENCE [LARGE SCALE GENOMIC DNA]</scope>
    <source>
        <strain evidence="2 3">NRRL Y-6702</strain>
    </source>
</reference>
<proteinExistence type="predicted"/>
<dbReference type="GO" id="GO:0070449">
    <property type="term" value="C:elongin complex"/>
    <property type="evidence" value="ECO:0007669"/>
    <property type="project" value="InterPro"/>
</dbReference>
<dbReference type="EMBL" id="CP058607">
    <property type="protein sequence ID" value="QLG72329.1"/>
    <property type="molecule type" value="Genomic_DNA"/>
</dbReference>
<evidence type="ECO:0000313" key="2">
    <source>
        <dbReference type="EMBL" id="QLG72329.1"/>
    </source>
</evidence>
<dbReference type="Proteomes" id="UP000509704">
    <property type="component" value="Chromosome 4"/>
</dbReference>
<dbReference type="RefSeq" id="XP_037144057.1">
    <property type="nucleotide sequence ID" value="XM_037288162.1"/>
</dbReference>
<dbReference type="OrthoDB" id="21513at2759"/>
<evidence type="ECO:0008006" key="4">
    <source>
        <dbReference type="Google" id="ProtNLM"/>
    </source>
</evidence>
<gene>
    <name evidence="2" type="ORF">HG535_0D00360</name>
</gene>
<dbReference type="InterPro" id="IPR051870">
    <property type="entry name" value="Elongin-A_domain"/>
</dbReference>
<dbReference type="Gene3D" id="6.10.250.3180">
    <property type="match status" value="1"/>
</dbReference>
<sequence>MMSLQYLCEVSLMRNYLLLQNVENVPYRLIKKVLVKCKRDHLCKLESSNVLLIFEDDELWLHFLKQDFPTSVHDCFVSKKDNIKDYYIDFIKKYDSELLKNERERVDTYLENAIRKDPTTKKYKMPYRLLYFRYQQDVEKKQEKSAERLRYQMKKLEMERQKNQPVVVDHSFYAQNQPKRASKNLARRSHSDLFRKSIKDHENRVQHFRSGGFDITKRHTTRVAFSGSVPNISESTAIVSPTKASEERGTIMNQPTPPPPASQNSQSPPKLKKRRSEPPSIFLNRKRPTLQANRDKIIKAEGPNSKPKKVHIENGSAKVKVPVVTSGHKKKSALFSSPAILDKETTPPATGRNKRTSIYIFEVQKP</sequence>
<dbReference type="PANTHER" id="PTHR15141:SF76">
    <property type="entry name" value="TRANSCRIPTION ELONGATION FACTOR B POLYPEPTIDE 3"/>
    <property type="match status" value="1"/>
</dbReference>
<evidence type="ECO:0000313" key="3">
    <source>
        <dbReference type="Proteomes" id="UP000509704"/>
    </source>
</evidence>
<dbReference type="PANTHER" id="PTHR15141">
    <property type="entry name" value="TRANSCRIPTION ELONGATION FACTOR B POLYPEPTIDE 3"/>
    <property type="match status" value="1"/>
</dbReference>
<dbReference type="InterPro" id="IPR010684">
    <property type="entry name" value="RNA_pol_II_trans_fac_SIII_A"/>
</dbReference>
<keyword evidence="3" id="KW-1185">Reference proteome</keyword>